<keyword evidence="2" id="KW-0812">Transmembrane</keyword>
<feature type="region of interest" description="Disordered" evidence="1">
    <location>
        <begin position="1261"/>
        <end position="1300"/>
    </location>
</feature>
<reference evidence="3" key="2">
    <citation type="submission" date="2018-05" db="EMBL/GenBank/DDBJ databases">
        <title>OmerRS3 (Oryza meridionalis Reference Sequence Version 3).</title>
        <authorList>
            <person name="Zhang J."/>
            <person name="Kudrna D."/>
            <person name="Lee S."/>
            <person name="Talag J."/>
            <person name="Welchert J."/>
            <person name="Wing R.A."/>
        </authorList>
    </citation>
    <scope>NUCLEOTIDE SEQUENCE [LARGE SCALE GENOMIC DNA]</scope>
    <source>
        <strain evidence="3">cv. OR44</strain>
    </source>
</reference>
<dbReference type="Pfam" id="PF03140">
    <property type="entry name" value="DUF247"/>
    <property type="match status" value="4"/>
</dbReference>
<accession>A0A0E0F6B1</accession>
<reference evidence="3" key="1">
    <citation type="submission" date="2015-04" db="UniProtKB">
        <authorList>
            <consortium name="EnsemblPlants"/>
        </authorList>
    </citation>
    <scope>IDENTIFICATION</scope>
</reference>
<dbReference type="STRING" id="40149.A0A0E0F6B1"/>
<protein>
    <submittedName>
        <fullName evidence="3">Uncharacterized protein</fullName>
    </submittedName>
</protein>
<feature type="transmembrane region" description="Helical" evidence="2">
    <location>
        <begin position="779"/>
        <end position="803"/>
    </location>
</feature>
<evidence type="ECO:0000256" key="2">
    <source>
        <dbReference type="SAM" id="Phobius"/>
    </source>
</evidence>
<feature type="transmembrane region" description="Helical" evidence="2">
    <location>
        <begin position="426"/>
        <end position="450"/>
    </location>
</feature>
<proteinExistence type="predicted"/>
<keyword evidence="4" id="KW-1185">Reference proteome</keyword>
<evidence type="ECO:0000313" key="4">
    <source>
        <dbReference type="Proteomes" id="UP000008021"/>
    </source>
</evidence>
<evidence type="ECO:0000313" key="3">
    <source>
        <dbReference type="EnsemblPlants" id="OMERI11G12780.1"/>
    </source>
</evidence>
<dbReference type="Proteomes" id="UP000008021">
    <property type="component" value="Chromosome 11"/>
</dbReference>
<keyword evidence="2" id="KW-1133">Transmembrane helix</keyword>
<organism evidence="3">
    <name type="scientific">Oryza meridionalis</name>
    <dbReference type="NCBI Taxonomy" id="40149"/>
    <lineage>
        <taxon>Eukaryota</taxon>
        <taxon>Viridiplantae</taxon>
        <taxon>Streptophyta</taxon>
        <taxon>Embryophyta</taxon>
        <taxon>Tracheophyta</taxon>
        <taxon>Spermatophyta</taxon>
        <taxon>Magnoliopsida</taxon>
        <taxon>Liliopsida</taxon>
        <taxon>Poales</taxon>
        <taxon>Poaceae</taxon>
        <taxon>BOP clade</taxon>
        <taxon>Oryzoideae</taxon>
        <taxon>Oryzeae</taxon>
        <taxon>Oryzinae</taxon>
        <taxon>Oryza</taxon>
    </lineage>
</organism>
<name>A0A0E0F6B1_9ORYZ</name>
<dbReference type="Gramene" id="OMERI11G12780.1">
    <property type="protein sequence ID" value="OMERI11G12780.1"/>
    <property type="gene ID" value="OMERI11G12780"/>
</dbReference>
<sequence>MEETGAAEAIGMEAPPSPTAMAISGSCVVEIPTDMTLSHDDGERFPGEISMVPVRPQRHSIYRVPEYMKDMTNRDAYRPQVVSLGPFHYGEPPLKPMEAHKQRAVAHMVSRSGKPRQEFTAAVEGIAEQLRGAYENLGEEWSGERFVELMVTDGCFLLEVMTDEVEVQGYGSDDPVFSKHGRLYLYSYIISDMLLVENQLPLLLLQKLTLVADPDTEDDRGINHRVLDLLSYTTTPTAPTTPVDEFLGLHPLDVLQKSVRGTRQYRQRPIGDGHMPSAAELREAGIHFKVSTGEGFAGTVSFERGVLRVPKIFLYDDAERMFLNLMAFEQLRPGAGNEVTAFVSFMDDLINTAKDVRLLRAKEIIESGLGSDEAVANLINNTLTKGSVMDEDSSLNDVMSEVDAYCKMRRNRWRAILLHTYFSNPWVFISLVAATVLLIATVIQTVYAILMEETEANAMESPPSPTTVMANSGSCVVDMDRMVSHDNSSEPSSGEKSMVRRHSIYRVPAYIKNMTNQNAYRPQMVSLGPFHYGERPLKPMEEHKQRAVAHVVSRRGRPRQEFIAAVEEIAEELRGAYDQLGEEWSGERFVELMVTDGCFLLEMMATFLSDGEVEGYAPDDPVFSKHGDLYLRGCIISDMLVIENQLPLQLLRKLMFVADPENFEILLYDNAERMFLNLMAFEKLHPGTGNEVTTFVYFMDELINTARDVQLLKAKGIIKHGLGSDEAVANLINNTLTKGAAIDPESSLIDVMVEVDAYCKKPWNICIIILRTKYFSNPWAFISLVASTVLLIATVIQTVYAILSFNSETMEETGAAEANVVESPPSPTTAMANSGSCVVDMDRMVSHDNGSEPSSGEKSMVRRHSIYRVPEYMKGMSNRDAYRPQVVSLGPFHYGEPLLKPMEAHKQRAVAHMVSRSGKPRQEFTAAVEEIAEQLRAAYEDLDEERWSGEEFVKLMVTDGCFLLQAMRTFRNDGEVEGYGSDDPVFSKHDRLYLSSYIISDMLVVENQLPMPLLQKLAFVADLDTFKDHREINRRVIDLLSYSYTITPTTSVDELGLHPLDVLQKSVRGSPNVRRSTGESPMPSAAELHEAGIRFKVSKGSRFAGTVSFERGVLHVPKILLYGGASSMFLNLMAFEKLHPGVGNEVTAFVFFMDELINTAKDVQLLKAKEIIDHGMGSDEAVADLINNTLTTGSVMDQDSSLNDVMSEVDAYCKMRRNRWRAILLHTYFSNPWVFISLVAATVLLIATVIQTEEMAVVPPPEVATHSSTEVSAPAAASSRPEPKAAKPCRRRCQLPPPPP</sequence>
<dbReference type="InterPro" id="IPR004158">
    <property type="entry name" value="DUF247_pln"/>
</dbReference>
<evidence type="ECO:0000256" key="1">
    <source>
        <dbReference type="SAM" id="MobiDB-lite"/>
    </source>
</evidence>
<dbReference type="PANTHER" id="PTHR31170">
    <property type="entry name" value="BNAC04G53230D PROTEIN"/>
    <property type="match status" value="1"/>
</dbReference>
<dbReference type="EnsemblPlants" id="OMERI11G12780.1">
    <property type="protein sequence ID" value="OMERI11G12780.1"/>
    <property type="gene ID" value="OMERI11G12780"/>
</dbReference>
<dbReference type="PANTHER" id="PTHR31170:SF18">
    <property type="entry name" value="(WILD MALAYSIAN BANANA) HYPOTHETICAL PROTEIN"/>
    <property type="match status" value="1"/>
</dbReference>
<keyword evidence="2" id="KW-0472">Membrane</keyword>
<feature type="transmembrane region" description="Helical" evidence="2">
    <location>
        <begin position="1233"/>
        <end position="1250"/>
    </location>
</feature>